<protein>
    <submittedName>
        <fullName evidence="1">Uncharacterized protein</fullName>
    </submittedName>
</protein>
<proteinExistence type="predicted"/>
<dbReference type="Proteomes" id="UP001605036">
    <property type="component" value="Unassembled WGS sequence"/>
</dbReference>
<keyword evidence="2" id="KW-1185">Reference proteome</keyword>
<sequence length="76" mass="8230">MGDTTEQAVISASLTQSSSKSLGENIFGYFYDFEGVIECSMGWYGSVAGIGRRAGFREKVAGVRESIARDEDILLV</sequence>
<comment type="caution">
    <text evidence="1">The sequence shown here is derived from an EMBL/GenBank/DDBJ whole genome shotgun (WGS) entry which is preliminary data.</text>
</comment>
<gene>
    <name evidence="1" type="ORF">R1flu_013572</name>
</gene>
<reference evidence="1 2" key="1">
    <citation type="submission" date="2024-09" db="EMBL/GenBank/DDBJ databases">
        <title>Chromosome-scale assembly of Riccia fluitans.</title>
        <authorList>
            <person name="Paukszto L."/>
            <person name="Sawicki J."/>
            <person name="Karawczyk K."/>
            <person name="Piernik-Szablinska J."/>
            <person name="Szczecinska M."/>
            <person name="Mazdziarz M."/>
        </authorList>
    </citation>
    <scope>NUCLEOTIDE SEQUENCE [LARGE SCALE GENOMIC DNA]</scope>
    <source>
        <strain evidence="1">Rf_01</strain>
        <tissue evidence="1">Aerial parts of the thallus</tissue>
    </source>
</reference>
<accession>A0ABD1YDM1</accession>
<organism evidence="1 2">
    <name type="scientific">Riccia fluitans</name>
    <dbReference type="NCBI Taxonomy" id="41844"/>
    <lineage>
        <taxon>Eukaryota</taxon>
        <taxon>Viridiplantae</taxon>
        <taxon>Streptophyta</taxon>
        <taxon>Embryophyta</taxon>
        <taxon>Marchantiophyta</taxon>
        <taxon>Marchantiopsida</taxon>
        <taxon>Marchantiidae</taxon>
        <taxon>Marchantiales</taxon>
        <taxon>Ricciaceae</taxon>
        <taxon>Riccia</taxon>
    </lineage>
</organism>
<name>A0ABD1YDM1_9MARC</name>
<evidence type="ECO:0000313" key="2">
    <source>
        <dbReference type="Proteomes" id="UP001605036"/>
    </source>
</evidence>
<evidence type="ECO:0000313" key="1">
    <source>
        <dbReference type="EMBL" id="KAL2628886.1"/>
    </source>
</evidence>
<dbReference type="AlphaFoldDB" id="A0ABD1YDM1"/>
<dbReference type="EMBL" id="JBHFFA010000004">
    <property type="protein sequence ID" value="KAL2628886.1"/>
    <property type="molecule type" value="Genomic_DNA"/>
</dbReference>